<evidence type="ECO:0000313" key="2">
    <source>
        <dbReference type="Proteomes" id="UP000054516"/>
    </source>
</evidence>
<evidence type="ECO:0000313" key="1">
    <source>
        <dbReference type="EMBL" id="GAW25458.1"/>
    </source>
</evidence>
<reference evidence="1" key="1">
    <citation type="submission" date="2016-03" db="EMBL/GenBank/DDBJ databases">
        <title>Draft genome sequence of Rosellinia necatrix.</title>
        <authorList>
            <person name="Kanematsu S."/>
        </authorList>
    </citation>
    <scope>NUCLEOTIDE SEQUENCE [LARGE SCALE GENOMIC DNA]</scope>
    <source>
        <strain evidence="1">W97</strain>
    </source>
</reference>
<protein>
    <submittedName>
        <fullName evidence="1">Uncharacterized protein</fullName>
    </submittedName>
</protein>
<sequence>MFSAADGGDLDNSMAQLFKRAEKFARACDLISLRAGSGSEKFRPTADFHVCNNGKNLQSLFIRPLDNTNPQDILSNARIASNDNICFNITSSSRQGSVYASLLFVDAIGEITILSLAQAERGIELTVERPGGSIGGVVLGFPDLPDLSGTEYHQQNSVEQHFVLLLTSQEIDLRFLQPRRVQCTRYPKIQAKAPRGIPLVLPNAVNRNTLYYSASIHFSLDMAV</sequence>
<keyword evidence="2" id="KW-1185">Reference proteome</keyword>
<gene>
    <name evidence="1" type="ORF">SAMD00023353_0700680</name>
</gene>
<dbReference type="Proteomes" id="UP000054516">
    <property type="component" value="Unassembled WGS sequence"/>
</dbReference>
<dbReference type="AlphaFoldDB" id="A0A1S8A5T4"/>
<organism evidence="1">
    <name type="scientific">Rosellinia necatrix</name>
    <name type="common">White root-rot fungus</name>
    <dbReference type="NCBI Taxonomy" id="77044"/>
    <lineage>
        <taxon>Eukaryota</taxon>
        <taxon>Fungi</taxon>
        <taxon>Dikarya</taxon>
        <taxon>Ascomycota</taxon>
        <taxon>Pezizomycotina</taxon>
        <taxon>Sordariomycetes</taxon>
        <taxon>Xylariomycetidae</taxon>
        <taxon>Xylariales</taxon>
        <taxon>Xylariaceae</taxon>
        <taxon>Rosellinia</taxon>
    </lineage>
</organism>
<accession>A0A1S8A5T4</accession>
<proteinExistence type="predicted"/>
<name>A0A1S8A5T4_ROSNE</name>
<dbReference type="EMBL" id="DF977452">
    <property type="protein sequence ID" value="GAW25458.1"/>
    <property type="molecule type" value="Genomic_DNA"/>
</dbReference>